<name>A0A1H6MK35_9PSED</name>
<accession>A0A1H6MK35</accession>
<organism evidence="2 3">
    <name type="scientific">Pseudomonas asplenii</name>
    <dbReference type="NCBI Taxonomy" id="53407"/>
    <lineage>
        <taxon>Bacteria</taxon>
        <taxon>Pseudomonadati</taxon>
        <taxon>Pseudomonadota</taxon>
        <taxon>Gammaproteobacteria</taxon>
        <taxon>Pseudomonadales</taxon>
        <taxon>Pseudomonadaceae</taxon>
        <taxon>Pseudomonas</taxon>
    </lineage>
</organism>
<gene>
    <name evidence="2" type="ORF">SAMN05216581_1110</name>
</gene>
<dbReference type="EMBL" id="LT629972">
    <property type="protein sequence ID" value="SEH99765.1"/>
    <property type="molecule type" value="Genomic_DNA"/>
</dbReference>
<reference evidence="2 3" key="1">
    <citation type="submission" date="2016-10" db="EMBL/GenBank/DDBJ databases">
        <authorList>
            <person name="de Groot N.N."/>
        </authorList>
    </citation>
    <scope>NUCLEOTIDE SEQUENCE [LARGE SCALE GENOMIC DNA]</scope>
    <source>
        <strain evidence="2 3">LMG 2158</strain>
    </source>
</reference>
<dbReference type="RefSeq" id="WP_019360735.1">
    <property type="nucleotide sequence ID" value="NZ_LT629972.1"/>
</dbReference>
<dbReference type="InterPro" id="IPR007684">
    <property type="entry name" value="Znf_Ogr/Delta"/>
</dbReference>
<evidence type="ECO:0000313" key="3">
    <source>
        <dbReference type="Proteomes" id="UP000182272"/>
    </source>
</evidence>
<protein>
    <submittedName>
        <fullName evidence="2">Ogr/Delta-like zinc finger</fullName>
    </submittedName>
</protein>
<evidence type="ECO:0000313" key="2">
    <source>
        <dbReference type="EMBL" id="SEH99765.1"/>
    </source>
</evidence>
<dbReference type="AlphaFoldDB" id="A0A1H6MK35"/>
<dbReference type="Pfam" id="PF04606">
    <property type="entry name" value="Ogr_Delta"/>
    <property type="match status" value="1"/>
</dbReference>
<sequence length="84" mass="9787">MRVYCKECNGKGRISSRHDVSIEFSSLYCTCLDCGHRWVAHLTFSHTLTPSEQMLDRLVFDQLRKLPKSRQKEIFQQLGAIDAR</sequence>
<proteinExistence type="predicted"/>
<feature type="domain" description="Zinc finger Ogr/Delta-type" evidence="1">
    <location>
        <begin position="5"/>
        <end position="48"/>
    </location>
</feature>
<dbReference type="Proteomes" id="UP000182272">
    <property type="component" value="Chromosome I"/>
</dbReference>
<evidence type="ECO:0000259" key="1">
    <source>
        <dbReference type="Pfam" id="PF04606"/>
    </source>
</evidence>
<dbReference type="OrthoDB" id="6895359at2"/>